<dbReference type="GeneID" id="95389925"/>
<dbReference type="Pfam" id="PF22302">
    <property type="entry name" value="DUF6968"/>
    <property type="match status" value="1"/>
</dbReference>
<protein>
    <recommendedName>
        <fullName evidence="1">DUF6968 domain-containing protein</fullName>
    </recommendedName>
</protein>
<dbReference type="AlphaFoldDB" id="A0A7W5UZK7"/>
<dbReference type="InterPro" id="IPR054241">
    <property type="entry name" value="DUF6968"/>
</dbReference>
<proteinExistence type="predicted"/>
<evidence type="ECO:0000313" key="3">
    <source>
        <dbReference type="Proteomes" id="UP000579945"/>
    </source>
</evidence>
<comment type="caution">
    <text evidence="2">The sequence shown here is derived from an EMBL/GenBank/DDBJ whole genome shotgun (WGS) entry which is preliminary data.</text>
</comment>
<sequence>MDMMDEIGEVMAERQVEAVAADGARTRVTVRFGRPCPDALSEHGDWRCPHQILGLGEEGVGAAFGVDSLQALLLSVYKARLELEERARAASVRLDWLGLPDIGLTVEPGGRPF</sequence>
<evidence type="ECO:0000259" key="1">
    <source>
        <dbReference type="Pfam" id="PF22302"/>
    </source>
</evidence>
<reference evidence="2 3" key="1">
    <citation type="submission" date="2020-08" db="EMBL/GenBank/DDBJ databases">
        <title>Sequencing the genomes of 1000 actinobacteria strains.</title>
        <authorList>
            <person name="Klenk H.-P."/>
        </authorList>
    </citation>
    <scope>NUCLEOTIDE SEQUENCE [LARGE SCALE GENOMIC DNA]</scope>
    <source>
        <strain evidence="2 3">DSM 44320</strain>
    </source>
</reference>
<organism evidence="2 3">
    <name type="scientific">Nonomuraea dietziae</name>
    <dbReference type="NCBI Taxonomy" id="65515"/>
    <lineage>
        <taxon>Bacteria</taxon>
        <taxon>Bacillati</taxon>
        <taxon>Actinomycetota</taxon>
        <taxon>Actinomycetes</taxon>
        <taxon>Streptosporangiales</taxon>
        <taxon>Streptosporangiaceae</taxon>
        <taxon>Nonomuraea</taxon>
    </lineage>
</organism>
<dbReference type="EMBL" id="JACIBV010000001">
    <property type="protein sequence ID" value="MBB3727636.1"/>
    <property type="molecule type" value="Genomic_DNA"/>
</dbReference>
<keyword evidence="3" id="KW-1185">Reference proteome</keyword>
<dbReference type="RefSeq" id="WP_183648513.1">
    <property type="nucleotide sequence ID" value="NZ_JACIBV010000001.1"/>
</dbReference>
<dbReference type="Proteomes" id="UP000579945">
    <property type="component" value="Unassembled WGS sequence"/>
</dbReference>
<evidence type="ECO:0000313" key="2">
    <source>
        <dbReference type="EMBL" id="MBB3727636.1"/>
    </source>
</evidence>
<gene>
    <name evidence="2" type="ORF">FHR33_003496</name>
</gene>
<name>A0A7W5UZK7_9ACTN</name>
<accession>A0A7W5UZK7</accession>
<feature type="domain" description="DUF6968" evidence="1">
    <location>
        <begin position="13"/>
        <end position="105"/>
    </location>
</feature>